<evidence type="ECO:0000313" key="3">
    <source>
        <dbReference type="Proteomes" id="UP000245629"/>
    </source>
</evidence>
<protein>
    <submittedName>
        <fullName evidence="2">DUF3306 domain-containing protein</fullName>
    </submittedName>
</protein>
<gene>
    <name evidence="2" type="ORF">DEW08_00610</name>
</gene>
<dbReference type="Pfam" id="PF11748">
    <property type="entry name" value="DUF3306"/>
    <property type="match status" value="1"/>
</dbReference>
<dbReference type="EMBL" id="CP029352">
    <property type="protein sequence ID" value="AWK84890.1"/>
    <property type="molecule type" value="Genomic_DNA"/>
</dbReference>
<feature type="compositionally biased region" description="Acidic residues" evidence="1">
    <location>
        <begin position="132"/>
        <end position="142"/>
    </location>
</feature>
<name>A0A2S2CKJ6_9PROT</name>
<feature type="compositionally biased region" description="Basic and acidic residues" evidence="1">
    <location>
        <begin position="1"/>
        <end position="12"/>
    </location>
</feature>
<evidence type="ECO:0000313" key="2">
    <source>
        <dbReference type="EMBL" id="AWK84890.1"/>
    </source>
</evidence>
<keyword evidence="3" id="KW-1185">Reference proteome</keyword>
<feature type="compositionally biased region" description="Low complexity" evidence="1">
    <location>
        <begin position="17"/>
        <end position="26"/>
    </location>
</feature>
<dbReference type="RefSeq" id="WP_109323649.1">
    <property type="nucleotide sequence ID" value="NZ_CP029352.1"/>
</dbReference>
<dbReference type="AlphaFoldDB" id="A0A2S2CKJ6"/>
<dbReference type="InterPro" id="IPR021735">
    <property type="entry name" value="DUF3306"/>
</dbReference>
<dbReference type="Proteomes" id="UP000245629">
    <property type="component" value="Chromosome 1"/>
</dbReference>
<feature type="compositionally biased region" description="Low complexity" evidence="1">
    <location>
        <begin position="149"/>
        <end position="159"/>
    </location>
</feature>
<reference evidence="3" key="1">
    <citation type="submission" date="2018-05" db="EMBL/GenBank/DDBJ databases">
        <title>Azospirillum thermophila sp. nov., a novel isolated from hot spring.</title>
        <authorList>
            <person name="Zhao Z."/>
        </authorList>
    </citation>
    <scope>NUCLEOTIDE SEQUENCE [LARGE SCALE GENOMIC DNA]</scope>
    <source>
        <strain evidence="3">CFH 70021</strain>
    </source>
</reference>
<feature type="region of interest" description="Disordered" evidence="1">
    <location>
        <begin position="1"/>
        <end position="55"/>
    </location>
</feature>
<organism evidence="2 3">
    <name type="scientific">Azospirillum thermophilum</name>
    <dbReference type="NCBI Taxonomy" id="2202148"/>
    <lineage>
        <taxon>Bacteria</taxon>
        <taxon>Pseudomonadati</taxon>
        <taxon>Pseudomonadota</taxon>
        <taxon>Alphaproteobacteria</taxon>
        <taxon>Rhodospirillales</taxon>
        <taxon>Azospirillaceae</taxon>
        <taxon>Azospirillum</taxon>
    </lineage>
</organism>
<accession>A0A2S2CKJ6</accession>
<proteinExistence type="predicted"/>
<feature type="compositionally biased region" description="Pro residues" evidence="1">
    <location>
        <begin position="181"/>
        <end position="190"/>
    </location>
</feature>
<sequence length="190" mass="20266">MADRESFLDRWSRLKRGTATPAAGGPAREEPAGESAAPPPEEEEEAASVLPPLDSLGADSDYSAFLGERVPEELRRLALRKAWSSDPKIAEFRGFAEYDWDFNAPGYGSLLPTDDIARLLDRVFPDQPAQEVAEEEAPEEADQTAGGTAAEPAAIEDPPAALPSPGPDGEIVTASADRHSPPPPDPSHSR</sequence>
<dbReference type="OrthoDB" id="8100830at2"/>
<evidence type="ECO:0000256" key="1">
    <source>
        <dbReference type="SAM" id="MobiDB-lite"/>
    </source>
</evidence>
<feature type="region of interest" description="Disordered" evidence="1">
    <location>
        <begin position="125"/>
        <end position="190"/>
    </location>
</feature>
<dbReference type="KEGG" id="azz:DEW08_00610"/>